<proteinExistence type="predicted"/>
<dbReference type="Gene3D" id="4.10.1240.50">
    <property type="match status" value="1"/>
</dbReference>
<evidence type="ECO:0000259" key="8">
    <source>
        <dbReference type="PROSITE" id="PS51293"/>
    </source>
</evidence>
<dbReference type="PANTHER" id="PTHR10865">
    <property type="entry name" value="METASTASIS-ASSOCIATED PROTEIN AND MESODERM INDUCTION EARLY RESPONSE PROTEIN"/>
    <property type="match status" value="1"/>
</dbReference>
<dbReference type="InterPro" id="IPR045787">
    <property type="entry name" value="MIER1/3_C"/>
</dbReference>
<feature type="compositionally biased region" description="Polar residues" evidence="6">
    <location>
        <begin position="124"/>
        <end position="139"/>
    </location>
</feature>
<dbReference type="Gene3D" id="1.10.10.60">
    <property type="entry name" value="Homeodomain-like"/>
    <property type="match status" value="1"/>
</dbReference>
<keyword evidence="4" id="KW-0804">Transcription</keyword>
<dbReference type="EMBL" id="NEDP02003363">
    <property type="protein sequence ID" value="OWF48842.1"/>
    <property type="molecule type" value="Genomic_DNA"/>
</dbReference>
<dbReference type="SMART" id="SM01189">
    <property type="entry name" value="ELM2"/>
    <property type="match status" value="1"/>
</dbReference>
<dbReference type="Pfam" id="PF01448">
    <property type="entry name" value="ELM2"/>
    <property type="match status" value="1"/>
</dbReference>
<dbReference type="PANTHER" id="PTHR10865:SF28">
    <property type="entry name" value="ELM2 DOMAIN-CONTAINING PROTEIN"/>
    <property type="match status" value="1"/>
</dbReference>
<dbReference type="InterPro" id="IPR001005">
    <property type="entry name" value="SANT/Myb"/>
</dbReference>
<feature type="compositionally biased region" description="Polar residues" evidence="6">
    <location>
        <begin position="389"/>
        <end position="401"/>
    </location>
</feature>
<dbReference type="InterPro" id="IPR040138">
    <property type="entry name" value="MIER/MTA"/>
</dbReference>
<feature type="compositionally biased region" description="Acidic residues" evidence="6">
    <location>
        <begin position="146"/>
        <end position="158"/>
    </location>
</feature>
<feature type="region of interest" description="Disordered" evidence="6">
    <location>
        <begin position="1"/>
        <end position="95"/>
    </location>
</feature>
<evidence type="ECO:0000256" key="4">
    <source>
        <dbReference type="ARBA" id="ARBA00023163"/>
    </source>
</evidence>
<keyword evidence="2" id="KW-0678">Repressor</keyword>
<dbReference type="Pfam" id="PF19426">
    <property type="entry name" value="MIER1_3_C"/>
    <property type="match status" value="1"/>
</dbReference>
<evidence type="ECO:0000256" key="6">
    <source>
        <dbReference type="SAM" id="MobiDB-lite"/>
    </source>
</evidence>
<dbReference type="GO" id="GO:0032991">
    <property type="term" value="C:protein-containing complex"/>
    <property type="evidence" value="ECO:0007669"/>
    <property type="project" value="UniProtKB-ARBA"/>
</dbReference>
<evidence type="ECO:0000313" key="10">
    <source>
        <dbReference type="Proteomes" id="UP000242188"/>
    </source>
</evidence>
<evidence type="ECO:0000313" key="9">
    <source>
        <dbReference type="EMBL" id="OWF48842.1"/>
    </source>
</evidence>
<keyword evidence="10" id="KW-1185">Reference proteome</keyword>
<dbReference type="CDD" id="cd11661">
    <property type="entry name" value="SANT_MTA3_like"/>
    <property type="match status" value="1"/>
</dbReference>
<name>A0A210QJB9_MIZYE</name>
<dbReference type="GO" id="GO:0000122">
    <property type="term" value="P:negative regulation of transcription by RNA polymerase II"/>
    <property type="evidence" value="ECO:0007669"/>
    <property type="project" value="TreeGrafter"/>
</dbReference>
<dbReference type="GO" id="GO:0042826">
    <property type="term" value="F:histone deacetylase binding"/>
    <property type="evidence" value="ECO:0007669"/>
    <property type="project" value="TreeGrafter"/>
</dbReference>
<feature type="region of interest" description="Disordered" evidence="6">
    <location>
        <begin position="124"/>
        <end position="161"/>
    </location>
</feature>
<dbReference type="InterPro" id="IPR017884">
    <property type="entry name" value="SANT_dom"/>
</dbReference>
<comment type="caution">
    <text evidence="9">The sequence shown here is derived from an EMBL/GenBank/DDBJ whole genome shotgun (WGS) entry which is preliminary data.</text>
</comment>
<dbReference type="OrthoDB" id="5916873at2759"/>
<feature type="domain" description="ELM2" evidence="7">
    <location>
        <begin position="172"/>
        <end position="270"/>
    </location>
</feature>
<feature type="region of interest" description="Disordered" evidence="6">
    <location>
        <begin position="362"/>
        <end position="413"/>
    </location>
</feature>
<dbReference type="PROSITE" id="PS51156">
    <property type="entry name" value="ELM2"/>
    <property type="match status" value="1"/>
</dbReference>
<protein>
    <submittedName>
        <fullName evidence="9">Mesoderm induction early response protein 3</fullName>
    </submittedName>
</protein>
<feature type="domain" description="SANT" evidence="8">
    <location>
        <begin position="275"/>
        <end position="327"/>
    </location>
</feature>
<keyword evidence="3" id="KW-0805">Transcription regulation</keyword>
<evidence type="ECO:0000256" key="1">
    <source>
        <dbReference type="ARBA" id="ARBA00004123"/>
    </source>
</evidence>
<reference evidence="9 10" key="1">
    <citation type="journal article" date="2017" name="Nat. Ecol. Evol.">
        <title>Scallop genome provides insights into evolution of bilaterian karyotype and development.</title>
        <authorList>
            <person name="Wang S."/>
            <person name="Zhang J."/>
            <person name="Jiao W."/>
            <person name="Li J."/>
            <person name="Xun X."/>
            <person name="Sun Y."/>
            <person name="Guo X."/>
            <person name="Huan P."/>
            <person name="Dong B."/>
            <person name="Zhang L."/>
            <person name="Hu X."/>
            <person name="Sun X."/>
            <person name="Wang J."/>
            <person name="Zhao C."/>
            <person name="Wang Y."/>
            <person name="Wang D."/>
            <person name="Huang X."/>
            <person name="Wang R."/>
            <person name="Lv J."/>
            <person name="Li Y."/>
            <person name="Zhang Z."/>
            <person name="Liu B."/>
            <person name="Lu W."/>
            <person name="Hui Y."/>
            <person name="Liang J."/>
            <person name="Zhou Z."/>
            <person name="Hou R."/>
            <person name="Li X."/>
            <person name="Liu Y."/>
            <person name="Li H."/>
            <person name="Ning X."/>
            <person name="Lin Y."/>
            <person name="Zhao L."/>
            <person name="Xing Q."/>
            <person name="Dou J."/>
            <person name="Li Y."/>
            <person name="Mao J."/>
            <person name="Guo H."/>
            <person name="Dou H."/>
            <person name="Li T."/>
            <person name="Mu C."/>
            <person name="Jiang W."/>
            <person name="Fu Q."/>
            <person name="Fu X."/>
            <person name="Miao Y."/>
            <person name="Liu J."/>
            <person name="Yu Q."/>
            <person name="Li R."/>
            <person name="Liao H."/>
            <person name="Li X."/>
            <person name="Kong Y."/>
            <person name="Jiang Z."/>
            <person name="Chourrout D."/>
            <person name="Li R."/>
            <person name="Bao Z."/>
        </authorList>
    </citation>
    <scope>NUCLEOTIDE SEQUENCE [LARGE SCALE GENOMIC DNA]</scope>
    <source>
        <strain evidence="9 10">PY_sf001</strain>
    </source>
</reference>
<dbReference type="InterPro" id="IPR009057">
    <property type="entry name" value="Homeodomain-like_sf"/>
</dbReference>
<dbReference type="AlphaFoldDB" id="A0A210QJB9"/>
<evidence type="ECO:0000256" key="2">
    <source>
        <dbReference type="ARBA" id="ARBA00022491"/>
    </source>
</evidence>
<dbReference type="Proteomes" id="UP000242188">
    <property type="component" value="Unassembled WGS sequence"/>
</dbReference>
<feature type="compositionally biased region" description="Basic and acidic residues" evidence="6">
    <location>
        <begin position="15"/>
        <end position="34"/>
    </location>
</feature>
<accession>A0A210QJB9</accession>
<dbReference type="InterPro" id="IPR000949">
    <property type="entry name" value="ELM2_dom"/>
</dbReference>
<dbReference type="SUPFAM" id="SSF46689">
    <property type="entry name" value="Homeodomain-like"/>
    <property type="match status" value="1"/>
</dbReference>
<dbReference type="FunFam" id="1.10.10.60:FF:000025">
    <property type="entry name" value="Mesoderm induction early response 1, transcriptional regulator"/>
    <property type="match status" value="1"/>
</dbReference>
<evidence type="ECO:0000259" key="7">
    <source>
        <dbReference type="PROSITE" id="PS51156"/>
    </source>
</evidence>
<organism evidence="9 10">
    <name type="scientific">Mizuhopecten yessoensis</name>
    <name type="common">Japanese scallop</name>
    <name type="synonym">Patinopecten yessoensis</name>
    <dbReference type="NCBI Taxonomy" id="6573"/>
    <lineage>
        <taxon>Eukaryota</taxon>
        <taxon>Metazoa</taxon>
        <taxon>Spiralia</taxon>
        <taxon>Lophotrochozoa</taxon>
        <taxon>Mollusca</taxon>
        <taxon>Bivalvia</taxon>
        <taxon>Autobranchia</taxon>
        <taxon>Pteriomorphia</taxon>
        <taxon>Pectinida</taxon>
        <taxon>Pectinoidea</taxon>
        <taxon>Pectinidae</taxon>
        <taxon>Mizuhopecten</taxon>
    </lineage>
</organism>
<dbReference type="STRING" id="6573.A0A210QJB9"/>
<evidence type="ECO:0000256" key="3">
    <source>
        <dbReference type="ARBA" id="ARBA00023015"/>
    </source>
</evidence>
<sequence length="522" mass="58837">MDSCSTGASDSSSPETDRDFDPSADMLVHDYDDEHTLEEEEAMSGDSCSNELDDLEREGDMPLEQLLAMYKYADEPQDTRSSSEEEILSNQDLTLDKEEIARDLLKTSDDDDDKETTVNDLLNSVHVSSAQSQTNRLLRSNSQDGSENEEDEDSEEDSDYHQPIEIVDDWKKTIQVGSDYQASVPEGLCKYGDAPAYENEDRLLWDPNKLTDSVVEKYLDEIHTQSLINAAGVEAVGTGIHIRDDEQALYLLLQCGHNVEEALRRRKMQAVPPTDPMSLWSEEECRNFENGLRTYGKDFYLIQQNKVKTRSVGELVQFYYLWKKTERHDMFANKNRLEKRKYSLHPGVTDYMDRFLDDQESPAAAHVRERSASPVNSLIYGDPKRNQLKPPSSDTDTSSNYHIGEPKDFDLSAASPTVVRPEIKRHSPSSPRGTNNVLRVSPGFNGSFDEVIEPLNKKIKTDSEHSHYELQESYSDNNHIDSMSLVSVASGLTQSEHTLTSVGALNAELHPVKHASAESVVL</sequence>
<feature type="compositionally biased region" description="Basic and acidic residues" evidence="6">
    <location>
        <begin position="72"/>
        <end position="83"/>
    </location>
</feature>
<dbReference type="GO" id="GO:0003714">
    <property type="term" value="F:transcription corepressor activity"/>
    <property type="evidence" value="ECO:0007669"/>
    <property type="project" value="TreeGrafter"/>
</dbReference>
<evidence type="ECO:0000256" key="5">
    <source>
        <dbReference type="ARBA" id="ARBA00023242"/>
    </source>
</evidence>
<keyword evidence="5" id="KW-0539">Nucleus</keyword>
<dbReference type="GO" id="GO:0005654">
    <property type="term" value="C:nucleoplasm"/>
    <property type="evidence" value="ECO:0007669"/>
    <property type="project" value="TreeGrafter"/>
</dbReference>
<gene>
    <name evidence="9" type="ORF">KP79_PYT08770</name>
</gene>
<comment type="subcellular location">
    <subcellularLocation>
        <location evidence="1">Nucleus</location>
    </subcellularLocation>
</comment>
<dbReference type="SMART" id="SM00717">
    <property type="entry name" value="SANT"/>
    <property type="match status" value="1"/>
</dbReference>
<feature type="compositionally biased region" description="Low complexity" evidence="6">
    <location>
        <begin position="1"/>
        <end position="13"/>
    </location>
</feature>
<dbReference type="PROSITE" id="PS51293">
    <property type="entry name" value="SANT"/>
    <property type="match status" value="1"/>
</dbReference>